<sequence>MKLRVPIPRPPDEPTFSHHDALGLTPFAKGVPKWPRARRRAMPAVTSASTTARLSSRREASADARGVENGGDSRTDTLIDEAAHRPTVVSRTAAGTQRQHVPGLPEHPDQRRQGGLSGARECAAFFAWPLGRDPGGIGVDGEPIAVRGGAAAQARRSITRLTAPALATRPKSAPAKNRHHVGTDANGYPRATRRWPGRPPPDPTRNPHRPAVPRSAPDNTAHRYSRPARSHPAPADRPRQSR</sequence>
<reference evidence="2 3" key="1">
    <citation type="submission" date="2019-12" db="EMBL/GenBank/DDBJ databases">
        <title>Complete genome sequence of Mycolicibacterium xenopi str. JCM15661T.</title>
        <authorList>
            <person name="Yoshida M."/>
            <person name="Fukano H."/>
            <person name="Asakura T."/>
            <person name="Hoshino Y."/>
        </authorList>
    </citation>
    <scope>NUCLEOTIDE SEQUENCE [LARGE SCALE GENOMIC DNA]</scope>
    <source>
        <strain evidence="2 3">JCM 15661T</strain>
    </source>
</reference>
<feature type="compositionally biased region" description="Polar residues" evidence="1">
    <location>
        <begin position="89"/>
        <end position="99"/>
    </location>
</feature>
<evidence type="ECO:0000313" key="2">
    <source>
        <dbReference type="EMBL" id="BBU22405.1"/>
    </source>
</evidence>
<evidence type="ECO:0000256" key="1">
    <source>
        <dbReference type="SAM" id="MobiDB-lite"/>
    </source>
</evidence>
<dbReference type="KEGG" id="mxe:MYXE_21950"/>
<organism evidence="2 3">
    <name type="scientific">Mycobacterium xenopi</name>
    <dbReference type="NCBI Taxonomy" id="1789"/>
    <lineage>
        <taxon>Bacteria</taxon>
        <taxon>Bacillati</taxon>
        <taxon>Actinomycetota</taxon>
        <taxon>Actinomycetes</taxon>
        <taxon>Mycobacteriales</taxon>
        <taxon>Mycobacteriaceae</taxon>
        <taxon>Mycobacterium</taxon>
    </lineage>
</organism>
<dbReference type="EMBL" id="AP022314">
    <property type="protein sequence ID" value="BBU22405.1"/>
    <property type="molecule type" value="Genomic_DNA"/>
</dbReference>
<feature type="region of interest" description="Disordered" evidence="1">
    <location>
        <begin position="1"/>
        <end position="117"/>
    </location>
</feature>
<feature type="region of interest" description="Disordered" evidence="1">
    <location>
        <begin position="155"/>
        <end position="242"/>
    </location>
</feature>
<gene>
    <name evidence="2" type="ORF">MYXE_21950</name>
</gene>
<evidence type="ECO:0000313" key="3">
    <source>
        <dbReference type="Proteomes" id="UP000464624"/>
    </source>
</evidence>
<protein>
    <submittedName>
        <fullName evidence="2">Uncharacterized protein</fullName>
    </submittedName>
</protein>
<dbReference type="Proteomes" id="UP000464624">
    <property type="component" value="Chromosome"/>
</dbReference>
<accession>A0AAD1M1F9</accession>
<dbReference type="AlphaFoldDB" id="A0AAD1M1F9"/>
<feature type="compositionally biased region" description="Basic and acidic residues" evidence="1">
    <location>
        <begin position="10"/>
        <end position="21"/>
    </location>
</feature>
<proteinExistence type="predicted"/>
<feature type="compositionally biased region" description="Basic and acidic residues" evidence="1">
    <location>
        <begin position="56"/>
        <end position="84"/>
    </location>
</feature>
<name>A0AAD1M1F9_MYCXE</name>